<accession>A0AC34F901</accession>
<proteinExistence type="predicted"/>
<evidence type="ECO:0000313" key="1">
    <source>
        <dbReference type="Proteomes" id="UP000887579"/>
    </source>
</evidence>
<organism evidence="1 2">
    <name type="scientific">Panagrolaimus sp. ES5</name>
    <dbReference type="NCBI Taxonomy" id="591445"/>
    <lineage>
        <taxon>Eukaryota</taxon>
        <taxon>Metazoa</taxon>
        <taxon>Ecdysozoa</taxon>
        <taxon>Nematoda</taxon>
        <taxon>Chromadorea</taxon>
        <taxon>Rhabditida</taxon>
        <taxon>Tylenchina</taxon>
        <taxon>Panagrolaimomorpha</taxon>
        <taxon>Panagrolaimoidea</taxon>
        <taxon>Panagrolaimidae</taxon>
        <taxon>Panagrolaimus</taxon>
    </lineage>
</organism>
<protein>
    <submittedName>
        <fullName evidence="2">Uncharacterized protein</fullName>
    </submittedName>
</protein>
<name>A0AC34F901_9BILA</name>
<reference evidence="2" key="1">
    <citation type="submission" date="2022-11" db="UniProtKB">
        <authorList>
            <consortium name="WormBaseParasite"/>
        </authorList>
    </citation>
    <scope>IDENTIFICATION</scope>
</reference>
<sequence>MEDKNESNTPQIMQFKASQKLLNPNEIATKNFVNSEKSDIEAKEKQKGTTAVSTKLTMGHSGKPETKPQAINQHPKPNETSLRISFLQQAAKLMAEKSYSKNDTPSLLSKLYMEELNEIRNIQQTLLSKDLRRSYCRQCNRIWIPNQSGENGIDVKITKKRIYRKCTDCNSMASFVRNPKYQSRNEKA</sequence>
<dbReference type="WBParaSite" id="ES5_v2.g13615.t1">
    <property type="protein sequence ID" value="ES5_v2.g13615.t1"/>
    <property type="gene ID" value="ES5_v2.g13615"/>
</dbReference>
<evidence type="ECO:0000313" key="2">
    <source>
        <dbReference type="WBParaSite" id="ES5_v2.g13615.t1"/>
    </source>
</evidence>
<dbReference type="Proteomes" id="UP000887579">
    <property type="component" value="Unplaced"/>
</dbReference>